<keyword evidence="2" id="KW-1185">Reference proteome</keyword>
<name>A0A0R1U8J7_9LACO</name>
<evidence type="ECO:0000313" key="2">
    <source>
        <dbReference type="Proteomes" id="UP000051036"/>
    </source>
</evidence>
<protein>
    <submittedName>
        <fullName evidence="1">Uncharacterized protein</fullName>
    </submittedName>
</protein>
<dbReference type="EMBL" id="AZFM01000020">
    <property type="protein sequence ID" value="KRL89628.1"/>
    <property type="molecule type" value="Genomic_DNA"/>
</dbReference>
<dbReference type="STRING" id="1423763.FC46_GL000731"/>
<accession>A0A0R1U8J7</accession>
<organism evidence="1 2">
    <name type="scientific">Lactobacillus kalixensis DSM 16043</name>
    <dbReference type="NCBI Taxonomy" id="1423763"/>
    <lineage>
        <taxon>Bacteria</taxon>
        <taxon>Bacillati</taxon>
        <taxon>Bacillota</taxon>
        <taxon>Bacilli</taxon>
        <taxon>Lactobacillales</taxon>
        <taxon>Lactobacillaceae</taxon>
        <taxon>Lactobacillus</taxon>
    </lineage>
</organism>
<dbReference type="AlphaFoldDB" id="A0A0R1U8J7"/>
<dbReference type="Proteomes" id="UP000051036">
    <property type="component" value="Unassembled WGS sequence"/>
</dbReference>
<gene>
    <name evidence="1" type="ORF">FC46_GL000731</name>
</gene>
<evidence type="ECO:0000313" key="1">
    <source>
        <dbReference type="EMBL" id="KRL89628.1"/>
    </source>
</evidence>
<proteinExistence type="predicted"/>
<dbReference type="PATRIC" id="fig|1423763.3.peg.736"/>
<reference evidence="1 2" key="1">
    <citation type="journal article" date="2015" name="Genome Announc.">
        <title>Expanding the biotechnology potential of lactobacilli through comparative genomics of 213 strains and associated genera.</title>
        <authorList>
            <person name="Sun Z."/>
            <person name="Harris H.M."/>
            <person name="McCann A."/>
            <person name="Guo C."/>
            <person name="Argimon S."/>
            <person name="Zhang W."/>
            <person name="Yang X."/>
            <person name="Jeffery I.B."/>
            <person name="Cooney J.C."/>
            <person name="Kagawa T.F."/>
            <person name="Liu W."/>
            <person name="Song Y."/>
            <person name="Salvetti E."/>
            <person name="Wrobel A."/>
            <person name="Rasinkangas P."/>
            <person name="Parkhill J."/>
            <person name="Rea M.C."/>
            <person name="O'Sullivan O."/>
            <person name="Ritari J."/>
            <person name="Douillard F.P."/>
            <person name="Paul Ross R."/>
            <person name="Yang R."/>
            <person name="Briner A.E."/>
            <person name="Felis G.E."/>
            <person name="de Vos W.M."/>
            <person name="Barrangou R."/>
            <person name="Klaenhammer T.R."/>
            <person name="Caufield P.W."/>
            <person name="Cui Y."/>
            <person name="Zhang H."/>
            <person name="O'Toole P.W."/>
        </authorList>
    </citation>
    <scope>NUCLEOTIDE SEQUENCE [LARGE SCALE GENOMIC DNA]</scope>
    <source>
        <strain evidence="1 2">DSM 16043</strain>
    </source>
</reference>
<sequence length="61" mass="6708">MNGCLLASSVLNNLTDTEAYTNLLPMLALPMLIELGLERGEIDTVLEIIFKILATLTIINF</sequence>
<comment type="caution">
    <text evidence="1">The sequence shown here is derived from an EMBL/GenBank/DDBJ whole genome shotgun (WGS) entry which is preliminary data.</text>
</comment>